<feature type="compositionally biased region" description="Polar residues" evidence="1">
    <location>
        <begin position="1132"/>
        <end position="1141"/>
    </location>
</feature>
<reference evidence="2 3" key="1">
    <citation type="submission" date="2023-02" db="EMBL/GenBank/DDBJ databases">
        <title>LHISI_Scaffold_Assembly.</title>
        <authorList>
            <person name="Stuart O.P."/>
            <person name="Cleave R."/>
            <person name="Magrath M.J.L."/>
            <person name="Mikheyev A.S."/>
        </authorList>
    </citation>
    <scope>NUCLEOTIDE SEQUENCE [LARGE SCALE GENOMIC DNA]</scope>
    <source>
        <strain evidence="2">Daus_M_001</strain>
        <tissue evidence="2">Leg muscle</tissue>
    </source>
</reference>
<organism evidence="2 3">
    <name type="scientific">Dryococelus australis</name>
    <dbReference type="NCBI Taxonomy" id="614101"/>
    <lineage>
        <taxon>Eukaryota</taxon>
        <taxon>Metazoa</taxon>
        <taxon>Ecdysozoa</taxon>
        <taxon>Arthropoda</taxon>
        <taxon>Hexapoda</taxon>
        <taxon>Insecta</taxon>
        <taxon>Pterygota</taxon>
        <taxon>Neoptera</taxon>
        <taxon>Polyneoptera</taxon>
        <taxon>Phasmatodea</taxon>
        <taxon>Verophasmatodea</taxon>
        <taxon>Anareolatae</taxon>
        <taxon>Phasmatidae</taxon>
        <taxon>Eurycanthinae</taxon>
        <taxon>Dryococelus</taxon>
    </lineage>
</organism>
<feature type="region of interest" description="Disordered" evidence="1">
    <location>
        <begin position="825"/>
        <end position="846"/>
    </location>
</feature>
<protein>
    <submittedName>
        <fullName evidence="2">Uncharacterized protein</fullName>
    </submittedName>
</protein>
<keyword evidence="3" id="KW-1185">Reference proteome</keyword>
<evidence type="ECO:0000313" key="3">
    <source>
        <dbReference type="Proteomes" id="UP001159363"/>
    </source>
</evidence>
<comment type="caution">
    <text evidence="2">The sequence shown here is derived from an EMBL/GenBank/DDBJ whole genome shotgun (WGS) entry which is preliminary data.</text>
</comment>
<dbReference type="Proteomes" id="UP001159363">
    <property type="component" value="Chromosome 16"/>
</dbReference>
<evidence type="ECO:0000313" key="2">
    <source>
        <dbReference type="EMBL" id="KAJ8865969.1"/>
    </source>
</evidence>
<feature type="region of interest" description="Disordered" evidence="1">
    <location>
        <begin position="1102"/>
        <end position="1146"/>
    </location>
</feature>
<sequence>MIDPRRAGSARRTLSGVVRVFVGLRDEQSDVGHLWSIGSGNYRKSARQMCTKTRAARRCGPGLNRPAGQLKLVCTEVESGRKRSATPHPKNSQESNFCIPANSVALVRKNRERRYAECNGRGKREYLEKTHTSVEASDTFSKCEISGEWNGLNLCTITLSFDIKTEKIYLLETQRRNQKVHYTVEVNMHEPAINSERYLRERERTRASFQDRARVTAPQEKSKYLSSEGEERRSLGVYYFGDPELATRREIRHFIKRQGRGACGRETEGSVNVLRGTNNPLYFRHMLPSSRVRACILRWDQKGFRTARMKIRLLNFPTCELQLLSTVTHKEDAIGVVVRLLASHICEPGSITSGVAPGIFTCGNRSGRCHWSAGFPGVLPYAWHHLLDSNVLWHTQESPVKISVLIARAKSTQIYRREAAACTANTSSTSLQKNNSPVNNVTEQRLPISTVLYCGDAGREPSMPTPPGRRPNTCSSSTRWFTGRPAGWTLLAPGAHVAVRNICQDFWQLAPTHFLPPQSSSLLTPSVFLTRGVWQHFGSKVSSGISRFLSPFHPGAAPYSPQSPSSALKTSMLRAVQISSLTLSLHCAHVDYKNSHFIADSLYEYVKQPLIMRVSAAHSSKMASPASDMLECRSPISDWLIIRHPEAQSIGSFSQHAVANQSQGLFPEPRAANQIMVSRTSKEPPLYLILRGEHRFTVTEDKVEARLHSAVYTRASDVCSLAAAPESSQCYSTPGSMALAASSLASLLLAQSSPDPGGNAGPDIRRAISARGRLLAANLGEFRFYVRLRCSGPQRTSSQRTSRRCGVRGWFHVIPVNNVKRARSRWRGAAAHRGPSRGSYDNRSDNKCTASTFQERRAAGSRSYVTTPSTRKMDQLQGFEPPLTQSLQPTASLHGKAVPAGCDIRTLSYIPAAVGIIANYTFPTRLFKPLRASKPKIFEILRLRGLGDNEERRVAGRGISESANLRTASFGILTSATNGLDYWTGCPPSASSGPISARHRPSTTWSASGKYTLPCVSCRALPQQNPRPFGDNVPIAADLPSERPEVLVTFWVGPTDLYKSQRASESGVWSLVRRYALPKKDEETENTHRPPASSAMFSAFEFSSPETRLRQPQRKTATVTDTNEHPEKTHRPTASSGTIPTCENPVARPWIEPGSPWWEASVQTAQPPWPPLVGWKLPEYCKH</sequence>
<proteinExistence type="predicted"/>
<gene>
    <name evidence="2" type="ORF">PR048_033493</name>
</gene>
<name>A0ABQ9G0F6_9NEOP</name>
<dbReference type="EMBL" id="JARBHB010000017">
    <property type="protein sequence ID" value="KAJ8865969.1"/>
    <property type="molecule type" value="Genomic_DNA"/>
</dbReference>
<feature type="region of interest" description="Disordered" evidence="1">
    <location>
        <begin position="209"/>
        <end position="228"/>
    </location>
</feature>
<evidence type="ECO:0000256" key="1">
    <source>
        <dbReference type="SAM" id="MobiDB-lite"/>
    </source>
</evidence>
<accession>A0ABQ9G0F6</accession>